<dbReference type="InterPro" id="IPR006530">
    <property type="entry name" value="YD"/>
</dbReference>
<feature type="transmembrane region" description="Helical" evidence="2">
    <location>
        <begin position="60"/>
        <end position="78"/>
    </location>
</feature>
<dbReference type="NCBIfam" id="TIGR01643">
    <property type="entry name" value="YD_repeat_2x"/>
    <property type="match status" value="1"/>
</dbReference>
<evidence type="ECO:0000256" key="1">
    <source>
        <dbReference type="SAM" id="MobiDB-lite"/>
    </source>
</evidence>
<reference evidence="3 4" key="1">
    <citation type="submission" date="2018-04" db="EMBL/GenBank/DDBJ databases">
        <title>Micromonosporas from Atacama Desert.</title>
        <authorList>
            <person name="Carro L."/>
            <person name="Klenk H.-P."/>
            <person name="Goodfellow M."/>
        </authorList>
    </citation>
    <scope>NUCLEOTIDE SEQUENCE [LARGE SCALE GENOMIC DNA]</scope>
    <source>
        <strain evidence="3 4">LB19</strain>
    </source>
</reference>
<evidence type="ECO:0000256" key="2">
    <source>
        <dbReference type="SAM" id="Phobius"/>
    </source>
</evidence>
<name>A0A3N9XU54_9ACTN</name>
<organism evidence="3 4">
    <name type="scientific">Micromonospora ureilytica</name>
    <dbReference type="NCBI Taxonomy" id="709868"/>
    <lineage>
        <taxon>Bacteria</taxon>
        <taxon>Bacillati</taxon>
        <taxon>Actinomycetota</taxon>
        <taxon>Actinomycetes</taxon>
        <taxon>Micromonosporales</taxon>
        <taxon>Micromonosporaceae</taxon>
        <taxon>Micromonospora</taxon>
    </lineage>
</organism>
<dbReference type="InterPro" id="IPR031325">
    <property type="entry name" value="RHS_repeat"/>
</dbReference>
<keyword evidence="2" id="KW-1133">Transmembrane helix</keyword>
<dbReference type="PANTHER" id="PTHR32305:SF15">
    <property type="entry name" value="PROTEIN RHSA-RELATED"/>
    <property type="match status" value="1"/>
</dbReference>
<proteinExistence type="predicted"/>
<dbReference type="EMBL" id="QDGB01000252">
    <property type="protein sequence ID" value="RQX16516.1"/>
    <property type="molecule type" value="Genomic_DNA"/>
</dbReference>
<dbReference type="PANTHER" id="PTHR32305">
    <property type="match status" value="1"/>
</dbReference>
<accession>A0A3N9XU54</accession>
<dbReference type="InterPro" id="IPR050708">
    <property type="entry name" value="T6SS_VgrG/RHS"/>
</dbReference>
<dbReference type="InterPro" id="IPR022385">
    <property type="entry name" value="Rhs_assc_core"/>
</dbReference>
<feature type="region of interest" description="Disordered" evidence="1">
    <location>
        <begin position="498"/>
        <end position="519"/>
    </location>
</feature>
<dbReference type="NCBIfam" id="TIGR03696">
    <property type="entry name" value="Rhs_assc_core"/>
    <property type="match status" value="1"/>
</dbReference>
<keyword evidence="2" id="KW-0812">Transmembrane</keyword>
<dbReference type="Gene3D" id="2.180.10.10">
    <property type="entry name" value="RHS repeat-associated core"/>
    <property type="match status" value="2"/>
</dbReference>
<keyword evidence="2" id="KW-0472">Membrane</keyword>
<feature type="compositionally biased region" description="Polar residues" evidence="1">
    <location>
        <begin position="1519"/>
        <end position="1530"/>
    </location>
</feature>
<dbReference type="Proteomes" id="UP000278981">
    <property type="component" value="Unassembled WGS sequence"/>
</dbReference>
<dbReference type="Pfam" id="PF05593">
    <property type="entry name" value="RHS_repeat"/>
    <property type="match status" value="2"/>
</dbReference>
<evidence type="ECO:0000313" key="3">
    <source>
        <dbReference type="EMBL" id="RQX16516.1"/>
    </source>
</evidence>
<feature type="compositionally biased region" description="Polar residues" evidence="1">
    <location>
        <begin position="505"/>
        <end position="519"/>
    </location>
</feature>
<dbReference type="OrthoDB" id="5994822at2"/>
<protein>
    <submittedName>
        <fullName evidence="3">Sugar-binding protein</fullName>
    </submittedName>
</protein>
<comment type="caution">
    <text evidence="3">The sequence shown here is derived from an EMBL/GenBank/DDBJ whole genome shotgun (WGS) entry which is preliminary data.</text>
</comment>
<dbReference type="NCBIfam" id="NF033679">
    <property type="entry name" value="DNRLRE_dom"/>
    <property type="match status" value="1"/>
</dbReference>
<sequence length="2104" mass="222278">MFNSLRRSAVARCDGGRRRDLLGIVVPSVAATQSSTGRRHLPVALICPQWRFRLRPSRPFFLLAPALLVLAGVAVPAIRPATAAPPLRAEASRYTTEAADIRSARLLARLSGKRVEALSERNESTTTWVNPDGSLTSDLSSGPVRFKRDGKWVDVDLTLQKQADGSVAPKAHPEGLRFAAPGGSRARSLAEARAAAARPLVTFGEGDQQIALQWKGGLPEPVVNGTTVTYADAVPGADVVVEATRTGFEQYTVIKQRPTGGDWSYTLPLRTPGLKVNKQADGSLVFTDTKSRKRAVMPAPVMWDAATDPVSGEHTRKGPVGMKVVQHAGSVDLVLTPDAKFLADPATRFPVTVDPTTAALGNVFDTRVQQGETIDWSADTELYWGNPGSTNPDGSSRWARAFITWNTAPIADSIVMDADVSLWNFHSGNSGCAPATWTVWDTSAPSTASRWTNQPTWYQQLASSTQTKGRSECGGDGWISADVTTLVSTWAGAENSRSHMGLRAPSSSTSEWKQVNSGNAANNVPKLTVTYNYRPRTGTKQEAGPPYFSYGGSYVVNTTTPTLRDTFVDSNGDKVQATFQVYDVATNTQVGANYTSKFVPSGQAASVVVPAGVLTNGKTYKFRTSPYDGTHYSTTWSAFKNFTVDTTPPSAPTSVVSTDYPSGQWVKGAGQAGTVTVTPPAAGHNWLEWSLDGSAWTKVATGGAATAVPIPVKPARDGEQTFQVRSVDQADNKSETISYTINVGPGGFVAPDEGERTARRLPLVAHADAAKYTSATFSWRRSAADPWVAIPAGHITAADSPLAAQPVPLTGGRSANLVWNATDTVDPDGSVQIKADFAGPSGAAGSSNPLTVVVDRNADGAASENLGPGSANLLTGDYTITQTDVSAHALSATRTASSRTPDKGANQEGQAPIFGKEWVAGTIAMLPEFDGTHIRRISDTAVMLVSADGDETSFTANAARNGWVPEPGAEEFILTGSVTGTFTLVDTDGVASVFAKLTTESGTWQLQKTELDGLADSTTTVVSEAVIVGGKTVARPKRVVGPTSAVSAATCGQTPTAKGCRVLEYVYATATTAAGGTLGDYVDQVRELRLYSTEPGAAAATAKAVQSYAYDASGRLREVWNPLINPAVKTQYTYDAAGHVTQLTQPGDLPWAFAYDSGGKLLTVTRPTLAAGSTATVDGQAVTSVVYDVPVSGAKAPYSMGATDVASWGQKAAPTDATAIFLADSVPSAHTGGSLAAGDYGRASVHYLDASGRESNSAAPGGHITTTEHDRFGNMVRDLTAANRSLALARTTEDREALAELGIAGLPTAERAELFSTRSLYNDTGTRQVAELGPLRRIDLTADLKDGGTTLLPAGSSAVARTRTDNQFDAGRPTDGTAKVRDQVTKVTTGAQVLQHPAVLGEARVTQTDYNWAKGLPVKTIKDPGGLAVTSTSDYDAQGRIIRQVAPGSNGTDSATQITTYWSATGSGACQGRPEWADQLCSTGPAGAVTGGGTNPASIPTSTTEYDWWGNPAKVTDTANGTSRVTSTTYDPAGRPSTVTTTGGTGAAVPAVTTEYDTATGRAVRSVSPTAGTIIKVYDVLGRMLSYTDADGGRTTTEYDRLNRPTKVSDTVPSTVTYTYDHAAEPRGLATRIIDSVAGTFQPMYDADGSVTQEKLPGGYTLRVREDAVGSAVERTYIRDSDGALVFADTATRTAHEQVTSHAGWSGQEYRYDAIGRLTSVRDTSNTVCVSRGYTFDGRSNRKTVTTATGTPDADCPTTGGTTTSYTYDSADRLVGSGYVYDAFGRATTASGNGTVAYFANDLPQQQTAGGKRQTWTLDPAHRVRTTVTETGSGSTWTTASTKVNHYCSESDNPRWIVEDSAGTVTRNVTSAAGDLAATTGKTGQTVLQMSDIHGDVALLMPLDTAVPPIALDNDENGNARPQQTPVRYGWLGAKQRAGDTVTGLIIMGVRLYDPAIGRFLSLDPLYGGGDNLYGYPADPVNQYDLDGQAWKCKAKCALVGNDSKCTGYVWGAGSGKTESDAVKSAKKDASSQAPRGCRTKHCRAVDCTKSRIRQFFDGDFTPRVIHQRNPPDWMRRWNRWSGGLFFYSQVWRGTYGSLCGCGP</sequence>
<evidence type="ECO:0000313" key="4">
    <source>
        <dbReference type="Proteomes" id="UP000278981"/>
    </source>
</evidence>
<gene>
    <name evidence="3" type="ORF">DDE19_14750</name>
</gene>
<feature type="region of interest" description="Disordered" evidence="1">
    <location>
        <begin position="1519"/>
        <end position="1546"/>
    </location>
</feature>